<dbReference type="Pfam" id="PF25976">
    <property type="entry name" value="LpqB_N"/>
    <property type="match status" value="1"/>
</dbReference>
<dbReference type="Gene3D" id="2.120.10.30">
    <property type="entry name" value="TolB, C-terminal domain"/>
    <property type="match status" value="1"/>
</dbReference>
<dbReference type="EMBL" id="QJVD01000002">
    <property type="protein sequence ID" value="PYI69269.1"/>
    <property type="molecule type" value="Genomic_DNA"/>
</dbReference>
<feature type="transmembrane region" description="Helical" evidence="1">
    <location>
        <begin position="26"/>
        <end position="47"/>
    </location>
</feature>
<keyword evidence="4" id="KW-1185">Reference proteome</keyword>
<proteinExistence type="predicted"/>
<dbReference type="InterPro" id="IPR011044">
    <property type="entry name" value="Quino_amine_DH_bsu"/>
</dbReference>
<accession>A0A2V5LCJ7</accession>
<evidence type="ECO:0000313" key="3">
    <source>
        <dbReference type="EMBL" id="PYI69269.1"/>
    </source>
</evidence>
<organism evidence="3 4">
    <name type="scientific">Arthrobacter livingstonensis</name>
    <dbReference type="NCBI Taxonomy" id="670078"/>
    <lineage>
        <taxon>Bacteria</taxon>
        <taxon>Bacillati</taxon>
        <taxon>Actinomycetota</taxon>
        <taxon>Actinomycetes</taxon>
        <taxon>Micrococcales</taxon>
        <taxon>Micrococcaceae</taxon>
        <taxon>Arthrobacter</taxon>
    </lineage>
</organism>
<dbReference type="RefSeq" id="WP_110499411.1">
    <property type="nucleotide sequence ID" value="NZ_QJVD01000002.1"/>
</dbReference>
<dbReference type="InterPro" id="IPR019606">
    <property type="entry name" value="GerMN"/>
</dbReference>
<dbReference type="InterPro" id="IPR011042">
    <property type="entry name" value="6-blade_b-propeller_TolB-like"/>
</dbReference>
<evidence type="ECO:0000313" key="4">
    <source>
        <dbReference type="Proteomes" id="UP000247832"/>
    </source>
</evidence>
<dbReference type="OrthoDB" id="3226781at2"/>
<keyword evidence="1" id="KW-0472">Membrane</keyword>
<feature type="domain" description="GerMN" evidence="2">
    <location>
        <begin position="225"/>
        <end position="317"/>
    </location>
</feature>
<name>A0A2V5LCJ7_9MICC</name>
<dbReference type="SMART" id="SM00909">
    <property type="entry name" value="Germane"/>
    <property type="match status" value="1"/>
</dbReference>
<comment type="caution">
    <text evidence="3">The sequence shown here is derived from an EMBL/GenBank/DDBJ whole genome shotgun (WGS) entry which is preliminary data.</text>
</comment>
<reference evidence="3 4" key="1">
    <citation type="submission" date="2018-05" db="EMBL/GenBank/DDBJ databases">
        <title>Genetic diversity of glacier-inhabiting Cryobacterium bacteria in China and description of Cryobacterium mengkeensis sp. nov. and Arthrobacter glacialis sp. nov.</title>
        <authorList>
            <person name="Liu Q."/>
            <person name="Xin Y.-H."/>
        </authorList>
    </citation>
    <scope>NUCLEOTIDE SEQUENCE [LARGE SCALE GENOMIC DNA]</scope>
    <source>
        <strain evidence="3 4">LI2</strain>
    </source>
</reference>
<evidence type="ECO:0000259" key="2">
    <source>
        <dbReference type="SMART" id="SM00909"/>
    </source>
</evidence>
<dbReference type="InterPro" id="IPR059026">
    <property type="entry name" value="LpqB_N"/>
</dbReference>
<dbReference type="AlphaFoldDB" id="A0A2V5LCJ7"/>
<protein>
    <recommendedName>
        <fullName evidence="2">GerMN domain-containing protein</fullName>
    </recommendedName>
</protein>
<keyword evidence="1" id="KW-1133">Transmembrane helix</keyword>
<sequence>MSNIVKENQMGPAAPARQDRPRRQGLLPWLVMAAVVLFVAAGCAAIPTDGPVGKSDPVSPRTNSLSVNYTQNKPVAGASPESIIRGFIDAGTGIDDDFQTARQFLTTGLAQSWAADTRTLVYGNALSVEPGKTKDSYVVKVDAISSVDSTGVLTPLPAGSSETLEMDLVQVDGEWRIAKTPDGLVLSQDTFSVLFKPVSLYFYDSTYTYGIPDVRWLAGRTTRTATAIVRAMLAGPAPYLKGAVFSAFPTGMSLAREAVPVNGGLAKVGLTAQPLLGSSVRQRQQMHAQLLITLQKSLNDVTEVQFLADDREVDMGGSSDSVPAMVIDAPVPSVQVGISKNELATYDGSTITPVPGIGPIAGLGPAAPAISYSGKDFAFLSADGNHVFSASAGRQPAVAADGTDLTAPSFAPNGWLWTAAGDGSGSVVAVNANTGAKDATPVVLTVPWLVGRQVTTLRVSRDGTRALVISTANGETHVSITGISKSGDVPKELTAPISLASEGSPTIGVWVSESSVAVMAPSAKGAVAIQILDLARAPSKLPPVKGIVWISAGAGVLNVHPQTGTELYSLVGNNWQVSAKGLRQASFAG</sequence>
<dbReference type="Pfam" id="PF10646">
    <property type="entry name" value="Germane"/>
    <property type="match status" value="1"/>
</dbReference>
<evidence type="ECO:0000256" key="1">
    <source>
        <dbReference type="SAM" id="Phobius"/>
    </source>
</evidence>
<gene>
    <name evidence="3" type="ORF">CVV68_02355</name>
</gene>
<dbReference type="SUPFAM" id="SSF50969">
    <property type="entry name" value="YVTN repeat-like/Quinoprotein amine dehydrogenase"/>
    <property type="match status" value="1"/>
</dbReference>
<dbReference type="Proteomes" id="UP000247832">
    <property type="component" value="Unassembled WGS sequence"/>
</dbReference>
<dbReference type="Pfam" id="PF10647">
    <property type="entry name" value="Gmad1"/>
    <property type="match status" value="1"/>
</dbReference>
<keyword evidence="1" id="KW-0812">Transmembrane</keyword>
<dbReference type="InterPro" id="IPR018910">
    <property type="entry name" value="LpqB_C"/>
</dbReference>